<sequence>MRILAIPGSLRKNSSNKAILQFTRTLFPSDSTFILYESLADLPHFNPDLDDEQVVESVIQLRHELKMADAVILCTPEYAYGVPGSLKNALDWIVSSGELMKKPTSVISASPSFMGGDKAFASLTLTLTVMDAHLVEGSSLMIGSVAQKLSSTGEVTDSYTIAALKQMVKNLIQAALAQV</sequence>
<dbReference type="AlphaFoldDB" id="A0AAE3QZT3"/>
<name>A0AAE3QZT3_9BACT</name>
<dbReference type="InterPro" id="IPR050712">
    <property type="entry name" value="NAD(P)H-dep_reductase"/>
</dbReference>
<dbReference type="PANTHER" id="PTHR30543">
    <property type="entry name" value="CHROMATE REDUCTASE"/>
    <property type="match status" value="1"/>
</dbReference>
<dbReference type="EC" id="1.-.-.-" evidence="2"/>
<organism evidence="2 3">
    <name type="scientific">Xanthocytophaga agilis</name>
    <dbReference type="NCBI Taxonomy" id="3048010"/>
    <lineage>
        <taxon>Bacteria</taxon>
        <taxon>Pseudomonadati</taxon>
        <taxon>Bacteroidota</taxon>
        <taxon>Cytophagia</taxon>
        <taxon>Cytophagales</taxon>
        <taxon>Rhodocytophagaceae</taxon>
        <taxon>Xanthocytophaga</taxon>
    </lineage>
</organism>
<keyword evidence="3" id="KW-1185">Reference proteome</keyword>
<dbReference type="InterPro" id="IPR029039">
    <property type="entry name" value="Flavoprotein-like_sf"/>
</dbReference>
<dbReference type="Gene3D" id="3.40.50.360">
    <property type="match status" value="1"/>
</dbReference>
<comment type="caution">
    <text evidence="2">The sequence shown here is derived from an EMBL/GenBank/DDBJ whole genome shotgun (WGS) entry which is preliminary data.</text>
</comment>
<dbReference type="GO" id="GO:0010181">
    <property type="term" value="F:FMN binding"/>
    <property type="evidence" value="ECO:0007669"/>
    <property type="project" value="TreeGrafter"/>
</dbReference>
<keyword evidence="2" id="KW-0560">Oxidoreductase</keyword>
<dbReference type="GO" id="GO:0016491">
    <property type="term" value="F:oxidoreductase activity"/>
    <property type="evidence" value="ECO:0007669"/>
    <property type="project" value="UniProtKB-KW"/>
</dbReference>
<evidence type="ECO:0000313" key="3">
    <source>
        <dbReference type="Proteomes" id="UP001232063"/>
    </source>
</evidence>
<proteinExistence type="predicted"/>
<feature type="domain" description="NADPH-dependent FMN reductase-like" evidence="1">
    <location>
        <begin position="1"/>
        <end position="145"/>
    </location>
</feature>
<protein>
    <submittedName>
        <fullName evidence="2">NADPH-dependent FMN reductase</fullName>
        <ecNumber evidence="2">1.-.-.-</ecNumber>
    </submittedName>
</protein>
<evidence type="ECO:0000259" key="1">
    <source>
        <dbReference type="Pfam" id="PF03358"/>
    </source>
</evidence>
<dbReference type="EMBL" id="JASJOU010000003">
    <property type="protein sequence ID" value="MDJ1501146.1"/>
    <property type="molecule type" value="Genomic_DNA"/>
</dbReference>
<accession>A0AAE3QZT3</accession>
<dbReference type="InterPro" id="IPR005025">
    <property type="entry name" value="FMN_Rdtase-like_dom"/>
</dbReference>
<dbReference type="Pfam" id="PF03358">
    <property type="entry name" value="FMN_red"/>
    <property type="match status" value="1"/>
</dbReference>
<dbReference type="Proteomes" id="UP001232063">
    <property type="component" value="Unassembled WGS sequence"/>
</dbReference>
<dbReference type="GO" id="GO:0005829">
    <property type="term" value="C:cytosol"/>
    <property type="evidence" value="ECO:0007669"/>
    <property type="project" value="TreeGrafter"/>
</dbReference>
<gene>
    <name evidence="2" type="ORF">QNI22_10830</name>
</gene>
<reference evidence="2" key="1">
    <citation type="submission" date="2023-05" db="EMBL/GenBank/DDBJ databases">
        <authorList>
            <person name="Zhang X."/>
        </authorList>
    </citation>
    <scope>NUCLEOTIDE SEQUENCE</scope>
    <source>
        <strain evidence="2">BD1B2-1</strain>
    </source>
</reference>
<evidence type="ECO:0000313" key="2">
    <source>
        <dbReference type="EMBL" id="MDJ1501146.1"/>
    </source>
</evidence>
<dbReference type="PANTHER" id="PTHR30543:SF21">
    <property type="entry name" value="NAD(P)H-DEPENDENT FMN REDUCTASE LOT6"/>
    <property type="match status" value="1"/>
</dbReference>
<dbReference type="SUPFAM" id="SSF52218">
    <property type="entry name" value="Flavoproteins"/>
    <property type="match status" value="1"/>
</dbReference>
<dbReference type="RefSeq" id="WP_314510641.1">
    <property type="nucleotide sequence ID" value="NZ_JASJOU010000003.1"/>
</dbReference>